<dbReference type="PANTHER" id="PTHR11873">
    <property type="entry name" value="RETINOL-BINDING PROTEIN 4"/>
    <property type="match status" value="1"/>
</dbReference>
<dbReference type="InterPro" id="IPR012674">
    <property type="entry name" value="Calycin"/>
</dbReference>
<dbReference type="InterPro" id="IPR002449">
    <property type="entry name" value="Retinol-bd/Purpurin"/>
</dbReference>
<evidence type="ECO:0000313" key="2">
    <source>
        <dbReference type="Proteomes" id="UP000271162"/>
    </source>
</evidence>
<evidence type="ECO:0000313" key="3">
    <source>
        <dbReference type="WBParaSite" id="NBR_0001728601-mRNA-1"/>
    </source>
</evidence>
<dbReference type="WBParaSite" id="NBR_0001728601-mRNA-1">
    <property type="protein sequence ID" value="NBR_0001728601-mRNA-1"/>
    <property type="gene ID" value="NBR_0001728601"/>
</dbReference>
<reference evidence="3" key="1">
    <citation type="submission" date="2017-02" db="UniProtKB">
        <authorList>
            <consortium name="WormBaseParasite"/>
        </authorList>
    </citation>
    <scope>IDENTIFICATION</scope>
</reference>
<dbReference type="GO" id="GO:0034632">
    <property type="term" value="F:retinol transmembrane transporter activity"/>
    <property type="evidence" value="ECO:0007669"/>
    <property type="project" value="InterPro"/>
</dbReference>
<name>A0A0N4YJW6_NIPBR</name>
<dbReference type="Proteomes" id="UP000271162">
    <property type="component" value="Unassembled WGS sequence"/>
</dbReference>
<proteinExistence type="predicted"/>
<accession>A0A0N4YJW6</accession>
<dbReference type="PANTHER" id="PTHR11873:SF0">
    <property type="entry name" value="LIPOCALIN-RELATED PROTEIN"/>
    <property type="match status" value="1"/>
</dbReference>
<evidence type="ECO:0000313" key="1">
    <source>
        <dbReference type="EMBL" id="VDL80901.1"/>
    </source>
</evidence>
<dbReference type="EMBL" id="UYSL01022667">
    <property type="protein sequence ID" value="VDL80901.1"/>
    <property type="molecule type" value="Genomic_DNA"/>
</dbReference>
<dbReference type="AlphaFoldDB" id="A0A0N4YJW6"/>
<organism evidence="3">
    <name type="scientific">Nippostrongylus brasiliensis</name>
    <name type="common">Rat hookworm</name>
    <dbReference type="NCBI Taxonomy" id="27835"/>
    <lineage>
        <taxon>Eukaryota</taxon>
        <taxon>Metazoa</taxon>
        <taxon>Ecdysozoa</taxon>
        <taxon>Nematoda</taxon>
        <taxon>Chromadorea</taxon>
        <taxon>Rhabditida</taxon>
        <taxon>Rhabditina</taxon>
        <taxon>Rhabditomorpha</taxon>
        <taxon>Strongyloidea</taxon>
        <taxon>Heligmosomidae</taxon>
        <taxon>Nippostrongylus</taxon>
    </lineage>
</organism>
<protein>
    <submittedName>
        <fullName evidence="3">Ig-like domain-containing protein</fullName>
    </submittedName>
</protein>
<sequence>MSNSRHPQTLQDEPRVITVTAYIDPALANEQIAHISCIYVDQKSATCEWIRQNTCFKTQLRQSFNGESSLQMLSNYTQLSGNDTYIDWSGTVIWENHDEYISIHCLLIGEDGACDSWRVYVWSDEDHMDQPTIHEIYRQLQAFCIDPTDLIFLNTFHECTDQNKLSSSAEPPSVMSLRYYAQKEADSECIGPGEGTAILLENSTLDVTIEYRYTLVPKFRNTMNFKYQVLYIDNQRAALYWCYRRALNGSCIQHDVNFMIRSRHFSHNDLSMVLPYLEKVCIEKDSLRCSMWQRDVSIHTAS</sequence>
<gene>
    <name evidence="1" type="ORF">NBR_LOCUS17287</name>
</gene>
<dbReference type="SUPFAM" id="SSF50814">
    <property type="entry name" value="Lipocalins"/>
    <property type="match status" value="2"/>
</dbReference>
<dbReference type="GO" id="GO:0005501">
    <property type="term" value="F:retinoid binding"/>
    <property type="evidence" value="ECO:0007669"/>
    <property type="project" value="InterPro"/>
</dbReference>
<reference evidence="1 2" key="2">
    <citation type="submission" date="2018-11" db="EMBL/GenBank/DDBJ databases">
        <authorList>
            <consortium name="Pathogen Informatics"/>
        </authorList>
    </citation>
    <scope>NUCLEOTIDE SEQUENCE [LARGE SCALE GENOMIC DNA]</scope>
</reference>
<keyword evidence="2" id="KW-1185">Reference proteome</keyword>